<dbReference type="PIRSF" id="PIRSF001589">
    <property type="entry name" value="Asn_synthetase_glu-h"/>
    <property type="match status" value="1"/>
</dbReference>
<feature type="compositionally biased region" description="Basic and acidic residues" evidence="9">
    <location>
        <begin position="90"/>
        <end position="109"/>
    </location>
</feature>
<dbReference type="GO" id="GO:0005829">
    <property type="term" value="C:cytosol"/>
    <property type="evidence" value="ECO:0007669"/>
    <property type="project" value="TreeGrafter"/>
</dbReference>
<dbReference type="Gene3D" id="3.60.20.10">
    <property type="entry name" value="Glutamine Phosphoribosylpyrophosphate, subunit 1, domain 1"/>
    <property type="match status" value="1"/>
</dbReference>
<evidence type="ECO:0000259" key="10">
    <source>
        <dbReference type="Pfam" id="PF00733"/>
    </source>
</evidence>
<proteinExistence type="inferred from homology"/>
<keyword evidence="13" id="KW-1185">Reference proteome</keyword>
<comment type="similarity">
    <text evidence="2">Belongs to the asparagine synthetase family.</text>
</comment>
<feature type="site" description="Important for beta-aspartyl-AMP intermediate formation" evidence="8">
    <location>
        <position position="385"/>
    </location>
</feature>
<evidence type="ECO:0000256" key="8">
    <source>
        <dbReference type="PIRSR" id="PIRSR001589-3"/>
    </source>
</evidence>
<dbReference type="InterPro" id="IPR001962">
    <property type="entry name" value="Asn_synthase"/>
</dbReference>
<protein>
    <recommendedName>
        <fullName evidence="3">asparagine synthase (glutamine-hydrolyzing)</fullName>
        <ecNumber evidence="3">6.3.5.4</ecNumber>
    </recommendedName>
</protein>
<feature type="domain" description="Asparagine synthetase" evidence="10">
    <location>
        <begin position="262"/>
        <end position="608"/>
    </location>
</feature>
<dbReference type="GO" id="GO:0005524">
    <property type="term" value="F:ATP binding"/>
    <property type="evidence" value="ECO:0007669"/>
    <property type="project" value="UniProtKB-KW"/>
</dbReference>
<sequence>MLWFKSHRLIKATPGWYLAWGCTHEISDIMWRDDRVAIARIQPAFSPTQRFVVVGDIWLSNQAELIGGFDFNMMDGQDAHPTGDVGLKQDGQDAHPTRDVGLKQDGQDAHPTRDVGLEILAYLWEKKGIESLKFLEGMFAFAVWDRERQELWLGRDRVGSRTLYYTTSGAICCVATQLRSLAPFRSNELDLVALRDYLCCGFVPGEQTLWRDVRELRPGTVLCLSNDMNEPRRREVREEVYWEVREEIGERENSLEWYGGRVRSLLEEVVGECLPQGEPVGAFLSGGIDSSCIVAMAAKLHDCPVHTYSIHCGLEYPHELEFANLVAKHCGTEHHILELNSDTIWEGLPSAMAYLDDPIGEGLTVPNLLLGRAAKASVNTILNGEGGDPCFAGPKNKPMLLNSLYASVVARDKADELAAYLTSFKKLYLDLPQVLKPEVWTAVKDEPSVFSPLLNSQASYLNRLMLLNIQYKGADYILTKVNNLTQAAGLKGLSPLFDRRVVELSLQIPPEYKLFGAEEKAVLKQAVADLLPEAIIKRPKSGMVMPMQQWFRKDWNRKARGLLLGKNAAIAPYLNQSIIKDWLNYRGDAWGRYGYKLWLLVSLEIWLQVNSNR</sequence>
<dbReference type="EC" id="6.3.5.4" evidence="3"/>
<dbReference type="SUPFAM" id="SSF56235">
    <property type="entry name" value="N-terminal nucleophile aminohydrolases (Ntn hydrolases)"/>
    <property type="match status" value="1"/>
</dbReference>
<feature type="domain" description="Glutamine amidotransferase type-2" evidence="11">
    <location>
        <begin position="114"/>
        <end position="181"/>
    </location>
</feature>
<keyword evidence="6" id="KW-0061">Asparagine biosynthesis</keyword>
<dbReference type="Pfam" id="PF13537">
    <property type="entry name" value="GATase_7"/>
    <property type="match status" value="1"/>
</dbReference>
<evidence type="ECO:0000256" key="3">
    <source>
        <dbReference type="ARBA" id="ARBA00012737"/>
    </source>
</evidence>
<dbReference type="AlphaFoldDB" id="A0AAV3X895"/>
<dbReference type="Gene3D" id="3.40.50.620">
    <property type="entry name" value="HUPs"/>
    <property type="match status" value="1"/>
</dbReference>
<dbReference type="CDD" id="cd01991">
    <property type="entry name" value="Asn_synthase_B_C"/>
    <property type="match status" value="1"/>
</dbReference>
<evidence type="ECO:0000256" key="7">
    <source>
        <dbReference type="ARBA" id="ARBA00048741"/>
    </source>
</evidence>
<keyword evidence="5" id="KW-0067">ATP-binding</keyword>
<evidence type="ECO:0000256" key="4">
    <source>
        <dbReference type="ARBA" id="ARBA00022741"/>
    </source>
</evidence>
<dbReference type="SUPFAM" id="SSF52402">
    <property type="entry name" value="Adenine nucleotide alpha hydrolases-like"/>
    <property type="match status" value="1"/>
</dbReference>
<comment type="caution">
    <text evidence="12">The sequence shown here is derived from an EMBL/GenBank/DDBJ whole genome shotgun (WGS) entry which is preliminary data.</text>
</comment>
<evidence type="ECO:0000259" key="11">
    <source>
        <dbReference type="Pfam" id="PF13537"/>
    </source>
</evidence>
<evidence type="ECO:0000256" key="5">
    <source>
        <dbReference type="ARBA" id="ARBA00022840"/>
    </source>
</evidence>
<comment type="pathway">
    <text evidence="1">Amino-acid biosynthesis; L-asparagine biosynthesis; L-asparagine from L-aspartate (L-Gln route): step 1/1.</text>
</comment>
<feature type="region of interest" description="Disordered" evidence="9">
    <location>
        <begin position="81"/>
        <end position="109"/>
    </location>
</feature>
<gene>
    <name evidence="12" type="ORF">MiSe_33760</name>
</gene>
<organism evidence="12 13">
    <name type="scientific">Microseira wollei NIES-4236</name>
    <dbReference type="NCBI Taxonomy" id="2530354"/>
    <lineage>
        <taxon>Bacteria</taxon>
        <taxon>Bacillati</taxon>
        <taxon>Cyanobacteriota</taxon>
        <taxon>Cyanophyceae</taxon>
        <taxon>Oscillatoriophycideae</taxon>
        <taxon>Aerosakkonematales</taxon>
        <taxon>Aerosakkonemataceae</taxon>
        <taxon>Microseira</taxon>
    </lineage>
</organism>
<dbReference type="InterPro" id="IPR051786">
    <property type="entry name" value="ASN_synthetase/amidase"/>
</dbReference>
<keyword evidence="6" id="KW-0028">Amino-acid biosynthesis</keyword>
<dbReference type="Pfam" id="PF00733">
    <property type="entry name" value="Asn_synthase"/>
    <property type="match status" value="1"/>
</dbReference>
<dbReference type="EMBL" id="BLAY01000048">
    <property type="protein sequence ID" value="GET38618.1"/>
    <property type="molecule type" value="Genomic_DNA"/>
</dbReference>
<dbReference type="InterPro" id="IPR014729">
    <property type="entry name" value="Rossmann-like_a/b/a_fold"/>
</dbReference>
<dbReference type="PANTHER" id="PTHR43284">
    <property type="entry name" value="ASPARAGINE SYNTHETASE (GLUTAMINE-HYDROLYZING)"/>
    <property type="match status" value="1"/>
</dbReference>
<dbReference type="GO" id="GO:0004066">
    <property type="term" value="F:asparagine synthase (glutamine-hydrolyzing) activity"/>
    <property type="evidence" value="ECO:0007669"/>
    <property type="project" value="UniProtKB-EC"/>
</dbReference>
<dbReference type="Proteomes" id="UP001050975">
    <property type="component" value="Unassembled WGS sequence"/>
</dbReference>
<keyword evidence="4" id="KW-0547">Nucleotide-binding</keyword>
<dbReference type="PANTHER" id="PTHR43284:SF1">
    <property type="entry name" value="ASPARAGINE SYNTHETASE"/>
    <property type="match status" value="1"/>
</dbReference>
<comment type="catalytic activity">
    <reaction evidence="7">
        <text>L-aspartate + L-glutamine + ATP + H2O = L-asparagine + L-glutamate + AMP + diphosphate + H(+)</text>
        <dbReference type="Rhea" id="RHEA:12228"/>
        <dbReference type="ChEBI" id="CHEBI:15377"/>
        <dbReference type="ChEBI" id="CHEBI:15378"/>
        <dbReference type="ChEBI" id="CHEBI:29985"/>
        <dbReference type="ChEBI" id="CHEBI:29991"/>
        <dbReference type="ChEBI" id="CHEBI:30616"/>
        <dbReference type="ChEBI" id="CHEBI:33019"/>
        <dbReference type="ChEBI" id="CHEBI:58048"/>
        <dbReference type="ChEBI" id="CHEBI:58359"/>
        <dbReference type="ChEBI" id="CHEBI:456215"/>
        <dbReference type="EC" id="6.3.5.4"/>
    </reaction>
</comment>
<accession>A0AAV3X895</accession>
<evidence type="ECO:0000256" key="2">
    <source>
        <dbReference type="ARBA" id="ARBA00005752"/>
    </source>
</evidence>
<name>A0AAV3X895_9CYAN</name>
<evidence type="ECO:0000256" key="9">
    <source>
        <dbReference type="SAM" id="MobiDB-lite"/>
    </source>
</evidence>
<evidence type="ECO:0000256" key="1">
    <source>
        <dbReference type="ARBA" id="ARBA00005187"/>
    </source>
</evidence>
<dbReference type="InterPro" id="IPR029055">
    <property type="entry name" value="Ntn_hydrolases_N"/>
</dbReference>
<evidence type="ECO:0000313" key="13">
    <source>
        <dbReference type="Proteomes" id="UP001050975"/>
    </source>
</evidence>
<dbReference type="InterPro" id="IPR017932">
    <property type="entry name" value="GATase_2_dom"/>
</dbReference>
<dbReference type="RefSeq" id="WP_226582556.1">
    <property type="nucleotide sequence ID" value="NZ_BLAY01000048.1"/>
</dbReference>
<evidence type="ECO:0000256" key="6">
    <source>
        <dbReference type="ARBA" id="ARBA00022888"/>
    </source>
</evidence>
<dbReference type="GO" id="GO:0006529">
    <property type="term" value="P:asparagine biosynthetic process"/>
    <property type="evidence" value="ECO:0007669"/>
    <property type="project" value="UniProtKB-KW"/>
</dbReference>
<dbReference type="InterPro" id="IPR006426">
    <property type="entry name" value="Asn_synth_AEB"/>
</dbReference>
<reference evidence="12" key="1">
    <citation type="submission" date="2019-10" db="EMBL/GenBank/DDBJ databases">
        <title>Draft genome sequece of Microseira wollei NIES-4236.</title>
        <authorList>
            <person name="Yamaguchi H."/>
            <person name="Suzuki S."/>
            <person name="Kawachi M."/>
        </authorList>
    </citation>
    <scope>NUCLEOTIDE SEQUENCE</scope>
    <source>
        <strain evidence="12">NIES-4236</strain>
    </source>
</reference>
<evidence type="ECO:0000313" key="12">
    <source>
        <dbReference type="EMBL" id="GET38618.1"/>
    </source>
</evidence>